<dbReference type="EMBL" id="ABJB010499969">
    <property type="status" value="NOT_ANNOTATED_CDS"/>
    <property type="molecule type" value="Genomic_DNA"/>
</dbReference>
<feature type="region of interest" description="Disordered" evidence="1">
    <location>
        <begin position="13"/>
        <end position="46"/>
    </location>
</feature>
<gene>
    <name evidence="2" type="ORF">IscW_ISCW005912</name>
</gene>
<dbReference type="EMBL" id="DS759416">
    <property type="protein sequence ID" value="EEC08555.1"/>
    <property type="molecule type" value="Genomic_DNA"/>
</dbReference>
<dbReference type="AlphaFoldDB" id="B7PPN3"/>
<accession>B7PPN3</accession>
<keyword evidence="4" id="KW-1185">Reference proteome</keyword>
<dbReference type="Proteomes" id="UP000001555">
    <property type="component" value="Unassembled WGS sequence"/>
</dbReference>
<reference evidence="2 4" key="1">
    <citation type="submission" date="2008-03" db="EMBL/GenBank/DDBJ databases">
        <title>Annotation of Ixodes scapularis.</title>
        <authorList>
            <consortium name="Ixodes scapularis Genome Project Consortium"/>
            <person name="Caler E."/>
            <person name="Hannick L.I."/>
            <person name="Bidwell S."/>
            <person name="Joardar V."/>
            <person name="Thiagarajan M."/>
            <person name="Amedeo P."/>
            <person name="Galinsky K.J."/>
            <person name="Schobel S."/>
            <person name="Inman J."/>
            <person name="Hostetler J."/>
            <person name="Miller J."/>
            <person name="Hammond M."/>
            <person name="Megy K."/>
            <person name="Lawson D."/>
            <person name="Kodira C."/>
            <person name="Sutton G."/>
            <person name="Meyer J."/>
            <person name="Hill C.A."/>
            <person name="Birren B."/>
            <person name="Nene V."/>
            <person name="Collins F."/>
            <person name="Alarcon-Chaidez F."/>
            <person name="Wikel S."/>
            <person name="Strausberg R."/>
        </authorList>
    </citation>
    <scope>NUCLEOTIDE SEQUENCE [LARGE SCALE GENOMIC DNA]</scope>
    <source>
        <strain evidence="4">Wikel</strain>
        <strain evidence="2">Wikel colony</strain>
    </source>
</reference>
<organism>
    <name type="scientific">Ixodes scapularis</name>
    <name type="common">Black-legged tick</name>
    <name type="synonym">Deer tick</name>
    <dbReference type="NCBI Taxonomy" id="6945"/>
    <lineage>
        <taxon>Eukaryota</taxon>
        <taxon>Metazoa</taxon>
        <taxon>Ecdysozoa</taxon>
        <taxon>Arthropoda</taxon>
        <taxon>Chelicerata</taxon>
        <taxon>Arachnida</taxon>
        <taxon>Acari</taxon>
        <taxon>Parasitiformes</taxon>
        <taxon>Ixodida</taxon>
        <taxon>Ixodoidea</taxon>
        <taxon>Ixodidae</taxon>
        <taxon>Ixodinae</taxon>
        <taxon>Ixodes</taxon>
    </lineage>
</organism>
<evidence type="ECO:0000313" key="4">
    <source>
        <dbReference type="Proteomes" id="UP000001555"/>
    </source>
</evidence>
<name>B7PPN3_IXOSC</name>
<proteinExistence type="predicted"/>
<feature type="non-terminal residue" evidence="2">
    <location>
        <position position="62"/>
    </location>
</feature>
<evidence type="ECO:0000313" key="2">
    <source>
        <dbReference type="EMBL" id="EEC08555.1"/>
    </source>
</evidence>
<feature type="non-terminal residue" evidence="2">
    <location>
        <position position="1"/>
    </location>
</feature>
<evidence type="ECO:0000313" key="3">
    <source>
        <dbReference type="EnsemblMetazoa" id="ISCW005912-PA"/>
    </source>
</evidence>
<dbReference type="VEuPathDB" id="VectorBase:ISCW005912"/>
<dbReference type="HOGENOM" id="CLU_2910738_0_0_1"/>
<dbReference type="InParanoid" id="B7PPN3"/>
<protein>
    <submittedName>
        <fullName evidence="2 3">Uncharacterized protein</fullName>
    </submittedName>
</protein>
<dbReference type="EnsemblMetazoa" id="ISCW005912-RA">
    <property type="protein sequence ID" value="ISCW005912-PA"/>
    <property type="gene ID" value="ISCW005912"/>
</dbReference>
<dbReference type="PaxDb" id="6945-B7PPN3"/>
<reference evidence="3" key="2">
    <citation type="submission" date="2020-05" db="UniProtKB">
        <authorList>
            <consortium name="EnsemblMetazoa"/>
        </authorList>
    </citation>
    <scope>IDENTIFICATION</scope>
    <source>
        <strain evidence="3">wikel</strain>
    </source>
</reference>
<sequence length="62" mass="6663">GSVQAYFPLMAPRPHNTLLSSPPPPSLSSGLATLSPPPPQGHCHYNGDVPFPSLPFREKAWN</sequence>
<evidence type="ECO:0000256" key="1">
    <source>
        <dbReference type="SAM" id="MobiDB-lite"/>
    </source>
</evidence>